<dbReference type="Gene3D" id="3.90.190.10">
    <property type="entry name" value="Protein tyrosine phosphatase superfamily"/>
    <property type="match status" value="2"/>
</dbReference>
<dbReference type="Pfam" id="PF14671">
    <property type="entry name" value="DSPn"/>
    <property type="match status" value="1"/>
</dbReference>
<evidence type="ECO:0000256" key="2">
    <source>
        <dbReference type="ARBA" id="ARBA00004496"/>
    </source>
</evidence>
<evidence type="ECO:0000256" key="12">
    <source>
        <dbReference type="ARBA" id="ARBA00023254"/>
    </source>
</evidence>
<organism evidence="16 17">
    <name type="scientific">Stentor coeruleus</name>
    <dbReference type="NCBI Taxonomy" id="5963"/>
    <lineage>
        <taxon>Eukaryota</taxon>
        <taxon>Sar</taxon>
        <taxon>Alveolata</taxon>
        <taxon>Ciliophora</taxon>
        <taxon>Postciliodesmatophora</taxon>
        <taxon>Heterotrichea</taxon>
        <taxon>Heterotrichida</taxon>
        <taxon>Stentoridae</taxon>
        <taxon>Stentor</taxon>
    </lineage>
</organism>
<dbReference type="GO" id="GO:0051321">
    <property type="term" value="P:meiotic cell cycle"/>
    <property type="evidence" value="ECO:0007669"/>
    <property type="project" value="UniProtKB-KW"/>
</dbReference>
<keyword evidence="13" id="KW-0131">Cell cycle</keyword>
<protein>
    <recommendedName>
        <fullName evidence="4">protein-tyrosine-phosphatase</fullName>
        <ecNumber evidence="4">3.1.3.48</ecNumber>
    </recommendedName>
</protein>
<accession>A0A1R2B4T0</accession>
<dbReference type="GO" id="GO:0004725">
    <property type="term" value="F:protein tyrosine phosphatase activity"/>
    <property type="evidence" value="ECO:0007669"/>
    <property type="project" value="UniProtKB-EC"/>
</dbReference>
<dbReference type="SMART" id="SM00404">
    <property type="entry name" value="PTPc_motif"/>
    <property type="match status" value="1"/>
</dbReference>
<dbReference type="GO" id="GO:0051301">
    <property type="term" value="P:cell division"/>
    <property type="evidence" value="ECO:0007669"/>
    <property type="project" value="UniProtKB-KW"/>
</dbReference>
<feature type="domain" description="Tyrosine specific protein phosphatases" evidence="15">
    <location>
        <begin position="251"/>
        <end position="313"/>
    </location>
</feature>
<dbReference type="InterPro" id="IPR000387">
    <property type="entry name" value="Tyr_Pase_dom"/>
</dbReference>
<evidence type="ECO:0000256" key="9">
    <source>
        <dbReference type="ARBA" id="ARBA00022801"/>
    </source>
</evidence>
<keyword evidence="11" id="KW-0539">Nucleus</keyword>
<dbReference type="PANTHER" id="PTHR23339">
    <property type="entry name" value="TYROSINE SPECIFIC PROTEIN PHOSPHATASE AND DUAL SPECIFICITY PROTEIN PHOSPHATASE"/>
    <property type="match status" value="1"/>
</dbReference>
<dbReference type="InterPro" id="IPR029021">
    <property type="entry name" value="Prot-tyrosine_phosphatase-like"/>
</dbReference>
<dbReference type="InterPro" id="IPR044506">
    <property type="entry name" value="CDC14_C"/>
</dbReference>
<evidence type="ECO:0000313" key="17">
    <source>
        <dbReference type="Proteomes" id="UP000187209"/>
    </source>
</evidence>
<dbReference type="CDD" id="cd17657">
    <property type="entry name" value="CDC14_N"/>
    <property type="match status" value="1"/>
</dbReference>
<evidence type="ECO:0000259" key="15">
    <source>
        <dbReference type="PROSITE" id="PS50056"/>
    </source>
</evidence>
<dbReference type="PROSITE" id="PS00383">
    <property type="entry name" value="TYR_PHOSPHATASE_1"/>
    <property type="match status" value="1"/>
</dbReference>
<reference evidence="16 17" key="1">
    <citation type="submission" date="2016-11" db="EMBL/GenBank/DDBJ databases">
        <title>The macronuclear genome of Stentor coeruleus: a giant cell with tiny introns.</title>
        <authorList>
            <person name="Slabodnick M."/>
            <person name="Ruby J.G."/>
            <person name="Reiff S.B."/>
            <person name="Swart E.C."/>
            <person name="Gosai S."/>
            <person name="Prabakaran S."/>
            <person name="Witkowska E."/>
            <person name="Larue G.E."/>
            <person name="Fisher S."/>
            <person name="Freeman R.M."/>
            <person name="Gunawardena J."/>
            <person name="Chu W."/>
            <person name="Stover N.A."/>
            <person name="Gregory B.D."/>
            <person name="Nowacki M."/>
            <person name="Derisi J."/>
            <person name="Roy S.W."/>
            <person name="Marshall W.F."/>
            <person name="Sood P."/>
        </authorList>
    </citation>
    <scope>NUCLEOTIDE SEQUENCE [LARGE SCALE GENOMIC DNA]</scope>
    <source>
        <strain evidence="16">WM001</strain>
    </source>
</reference>
<dbReference type="EC" id="3.1.3.48" evidence="4"/>
<dbReference type="Pfam" id="PF22784">
    <property type="entry name" value="PTP-SAK"/>
    <property type="match status" value="1"/>
</dbReference>
<dbReference type="SUPFAM" id="SSF52799">
    <property type="entry name" value="(Phosphotyrosine protein) phosphatases II"/>
    <property type="match status" value="2"/>
</dbReference>
<evidence type="ECO:0000256" key="13">
    <source>
        <dbReference type="ARBA" id="ARBA00023306"/>
    </source>
</evidence>
<dbReference type="Proteomes" id="UP000187209">
    <property type="component" value="Unassembled WGS sequence"/>
</dbReference>
<feature type="domain" description="Tyrosine-protein phosphatase" evidence="14">
    <location>
        <begin position="173"/>
        <end position="326"/>
    </location>
</feature>
<dbReference type="InterPro" id="IPR016130">
    <property type="entry name" value="Tyr_Pase_AS"/>
</dbReference>
<dbReference type="AlphaFoldDB" id="A0A1R2B4T0"/>
<dbReference type="SMART" id="SM00195">
    <property type="entry name" value="DSPc"/>
    <property type="match status" value="1"/>
</dbReference>
<evidence type="ECO:0000256" key="4">
    <source>
        <dbReference type="ARBA" id="ARBA00013064"/>
    </source>
</evidence>
<evidence type="ECO:0000256" key="1">
    <source>
        <dbReference type="ARBA" id="ARBA00004123"/>
    </source>
</evidence>
<dbReference type="GO" id="GO:0031981">
    <property type="term" value="C:nuclear lumen"/>
    <property type="evidence" value="ECO:0007669"/>
    <property type="project" value="UniProtKB-ARBA"/>
</dbReference>
<evidence type="ECO:0000256" key="3">
    <source>
        <dbReference type="ARBA" id="ARBA00007315"/>
    </source>
</evidence>
<comment type="caution">
    <text evidence="16">The sequence shown here is derived from an EMBL/GenBank/DDBJ whole genome shotgun (WGS) entry which is preliminary data.</text>
</comment>
<comment type="subcellular location">
    <subcellularLocation>
        <location evidence="2">Cytoplasm</location>
    </subcellularLocation>
    <subcellularLocation>
        <location evidence="1">Nucleus</location>
    </subcellularLocation>
</comment>
<dbReference type="GO" id="GO:0007096">
    <property type="term" value="P:regulation of exit from mitosis"/>
    <property type="evidence" value="ECO:0007669"/>
    <property type="project" value="UniProtKB-ARBA"/>
</dbReference>
<evidence type="ECO:0000256" key="8">
    <source>
        <dbReference type="ARBA" id="ARBA00022776"/>
    </source>
</evidence>
<dbReference type="OrthoDB" id="442453at2759"/>
<dbReference type="PROSITE" id="PS50056">
    <property type="entry name" value="TYR_PHOSPHATASE_2"/>
    <property type="match status" value="1"/>
</dbReference>
<evidence type="ECO:0000259" key="14">
    <source>
        <dbReference type="PROSITE" id="PS50054"/>
    </source>
</evidence>
<dbReference type="GO" id="GO:0005737">
    <property type="term" value="C:cytoplasm"/>
    <property type="evidence" value="ECO:0007669"/>
    <property type="project" value="UniProtKB-SubCell"/>
</dbReference>
<proteinExistence type="inferred from homology"/>
<evidence type="ECO:0000256" key="11">
    <source>
        <dbReference type="ARBA" id="ARBA00023242"/>
    </source>
</evidence>
<evidence type="ECO:0000313" key="16">
    <source>
        <dbReference type="EMBL" id="OMJ71788.1"/>
    </source>
</evidence>
<dbReference type="PROSITE" id="PS50054">
    <property type="entry name" value="TYR_PHOSPHATASE_DUAL"/>
    <property type="match status" value="1"/>
</dbReference>
<comment type="similarity">
    <text evidence="3">Belongs to the protein-tyrosine phosphatase family. Non-receptor class CDC14 subfamily.</text>
</comment>
<dbReference type="GO" id="GO:0033554">
    <property type="term" value="P:cellular response to stress"/>
    <property type="evidence" value="ECO:0007669"/>
    <property type="project" value="UniProtKB-ARBA"/>
</dbReference>
<dbReference type="GO" id="GO:0000278">
    <property type="term" value="P:mitotic cell cycle"/>
    <property type="evidence" value="ECO:0007669"/>
    <property type="project" value="UniProtKB-ARBA"/>
</dbReference>
<dbReference type="InterPro" id="IPR057023">
    <property type="entry name" value="PTP-SAK"/>
</dbReference>
<keyword evidence="10" id="KW-0904">Protein phosphatase</keyword>
<keyword evidence="12" id="KW-0469">Meiosis</keyword>
<evidence type="ECO:0000256" key="6">
    <source>
        <dbReference type="ARBA" id="ARBA00022553"/>
    </source>
</evidence>
<dbReference type="GO" id="GO:0032954">
    <property type="term" value="P:regulation of cytokinetic process"/>
    <property type="evidence" value="ECO:0007669"/>
    <property type="project" value="UniProtKB-ARBA"/>
</dbReference>
<keyword evidence="6" id="KW-0597">Phosphoprotein</keyword>
<keyword evidence="5" id="KW-0963">Cytoplasm</keyword>
<name>A0A1R2B4T0_9CILI</name>
<keyword evidence="7" id="KW-0132">Cell division</keyword>
<evidence type="ECO:0000256" key="5">
    <source>
        <dbReference type="ARBA" id="ARBA00022490"/>
    </source>
</evidence>
<dbReference type="GO" id="GO:0005856">
    <property type="term" value="C:cytoskeleton"/>
    <property type="evidence" value="ECO:0007669"/>
    <property type="project" value="UniProtKB-ARBA"/>
</dbReference>
<evidence type="ECO:0000256" key="10">
    <source>
        <dbReference type="ARBA" id="ARBA00022912"/>
    </source>
</evidence>
<dbReference type="FunFam" id="3.90.190.10:FF:000038">
    <property type="entry name" value="Tyrosine-protein phosphatase CDC14"/>
    <property type="match status" value="1"/>
</dbReference>
<keyword evidence="8" id="KW-0498">Mitosis</keyword>
<dbReference type="InterPro" id="IPR003595">
    <property type="entry name" value="Tyr_Pase_cat"/>
</dbReference>
<gene>
    <name evidence="16" type="ORF">SteCoe_29909</name>
</gene>
<dbReference type="InterPro" id="IPR050561">
    <property type="entry name" value="PTP"/>
</dbReference>
<sequence>MQPGNQPIEIIPRRLYWVSDRNPPVEKGKSHTFCTDHELSYIPYASDFGPLDISCIYKYCLIVDKLLGDPKHEKHVIYHHTSLIPAKRANSALLAAAYSMIRLQKTADEAWEPFLSAPRFIPFRDASTEGSTFELYIIDCLKGLEKGMALGWFSFDTFNLESYEQYSRVENGAMNWIIPHKLLAFVAPSDKRTTRDLTSYDYAQIFNEIGVTAVIRLNKEKYNISGFEDNGINFTDLYFYDGSVPEEELVKEFFNIVNNESGAVAVHCKAGLGRTGTLIGCYAIANYEFKSTEYIGWARLCRPGSVLGPQQYFLGEYEARIQAQKKHLEPNRTISPTVQNRGDMSLFEKYRAKFGEMGQADRLVQAMKSAPSSPTGIPEQVPRGTLVKEFGKLRIPNRNEANK</sequence>
<dbReference type="InterPro" id="IPR029260">
    <property type="entry name" value="DSPn"/>
</dbReference>
<dbReference type="EMBL" id="MPUH01000956">
    <property type="protein sequence ID" value="OMJ71788.1"/>
    <property type="molecule type" value="Genomic_DNA"/>
</dbReference>
<dbReference type="InterPro" id="IPR020422">
    <property type="entry name" value="TYR_PHOSPHATASE_DUAL_dom"/>
</dbReference>
<keyword evidence="17" id="KW-1185">Reference proteome</keyword>
<dbReference type="CDD" id="cd14499">
    <property type="entry name" value="CDC14_C"/>
    <property type="match status" value="1"/>
</dbReference>
<evidence type="ECO:0000256" key="7">
    <source>
        <dbReference type="ARBA" id="ARBA00022618"/>
    </source>
</evidence>
<keyword evidence="9" id="KW-0378">Hydrolase</keyword>